<organism evidence="6 7">
    <name type="scientific">Parazoarcus communis SWub3 = DSM 12120</name>
    <dbReference type="NCBI Taxonomy" id="1121029"/>
    <lineage>
        <taxon>Bacteria</taxon>
        <taxon>Pseudomonadati</taxon>
        <taxon>Pseudomonadota</taxon>
        <taxon>Betaproteobacteria</taxon>
        <taxon>Rhodocyclales</taxon>
        <taxon>Zoogloeaceae</taxon>
        <taxon>Parazoarcus</taxon>
    </lineage>
</organism>
<comment type="caution">
    <text evidence="6">The sequence shown here is derived from an EMBL/GenBank/DDBJ whole genome shotgun (WGS) entry which is preliminary data.</text>
</comment>
<dbReference type="FunFam" id="1.10.10.10:FF:000001">
    <property type="entry name" value="LysR family transcriptional regulator"/>
    <property type="match status" value="1"/>
</dbReference>
<feature type="domain" description="HTH lysR-type" evidence="5">
    <location>
        <begin position="4"/>
        <end position="59"/>
    </location>
</feature>
<evidence type="ECO:0000313" key="6">
    <source>
        <dbReference type="EMBL" id="PZA17068.1"/>
    </source>
</evidence>
<keyword evidence="2" id="KW-0805">Transcription regulation</keyword>
<gene>
    <name evidence="6" type="ORF">DNK49_07450</name>
</gene>
<accession>A0A323V9Z4</accession>
<dbReference type="GO" id="GO:0003677">
    <property type="term" value="F:DNA binding"/>
    <property type="evidence" value="ECO:0007669"/>
    <property type="project" value="UniProtKB-KW"/>
</dbReference>
<dbReference type="CDD" id="cd08422">
    <property type="entry name" value="PBP2_CrgA_like"/>
    <property type="match status" value="1"/>
</dbReference>
<evidence type="ECO:0000259" key="5">
    <source>
        <dbReference type="PROSITE" id="PS50931"/>
    </source>
</evidence>
<reference evidence="6 7" key="1">
    <citation type="submission" date="2018-06" db="EMBL/GenBank/DDBJ databases">
        <title>Azoarcus communis strain SWub3 genome.</title>
        <authorList>
            <person name="Zorraquino Salvo V."/>
            <person name="Toubiana D."/>
            <person name="Blumwald E."/>
        </authorList>
    </citation>
    <scope>NUCLEOTIDE SEQUENCE [LARGE SCALE GENOMIC DNA]</scope>
    <source>
        <strain evidence="6 7">SWub3</strain>
    </source>
</reference>
<evidence type="ECO:0000313" key="7">
    <source>
        <dbReference type="Proteomes" id="UP000248259"/>
    </source>
</evidence>
<dbReference type="InterPro" id="IPR000847">
    <property type="entry name" value="LysR_HTH_N"/>
</dbReference>
<evidence type="ECO:0000256" key="1">
    <source>
        <dbReference type="ARBA" id="ARBA00009437"/>
    </source>
</evidence>
<protein>
    <submittedName>
        <fullName evidence="6">LysR family transcriptional regulator</fullName>
    </submittedName>
</protein>
<dbReference type="PANTHER" id="PTHR30537">
    <property type="entry name" value="HTH-TYPE TRANSCRIPTIONAL REGULATOR"/>
    <property type="match status" value="1"/>
</dbReference>
<dbReference type="Proteomes" id="UP000248259">
    <property type="component" value="Unassembled WGS sequence"/>
</dbReference>
<keyword evidence="3" id="KW-0238">DNA-binding</keyword>
<name>A0A323V9Z4_9RHOO</name>
<evidence type="ECO:0000256" key="4">
    <source>
        <dbReference type="ARBA" id="ARBA00023163"/>
    </source>
</evidence>
<comment type="similarity">
    <text evidence="1">Belongs to the LysR transcriptional regulatory family.</text>
</comment>
<dbReference type="InterPro" id="IPR036390">
    <property type="entry name" value="WH_DNA-bd_sf"/>
</dbReference>
<dbReference type="SUPFAM" id="SSF53850">
    <property type="entry name" value="Periplasmic binding protein-like II"/>
    <property type="match status" value="1"/>
</dbReference>
<dbReference type="EMBL" id="QKOE01000004">
    <property type="protein sequence ID" value="PZA17068.1"/>
    <property type="molecule type" value="Genomic_DNA"/>
</dbReference>
<evidence type="ECO:0000256" key="2">
    <source>
        <dbReference type="ARBA" id="ARBA00023015"/>
    </source>
</evidence>
<dbReference type="InterPro" id="IPR036388">
    <property type="entry name" value="WH-like_DNA-bd_sf"/>
</dbReference>
<dbReference type="Gene3D" id="3.40.190.290">
    <property type="match status" value="1"/>
</dbReference>
<dbReference type="Pfam" id="PF00126">
    <property type="entry name" value="HTH_1"/>
    <property type="match status" value="1"/>
</dbReference>
<dbReference type="Pfam" id="PF03466">
    <property type="entry name" value="LysR_substrate"/>
    <property type="match status" value="1"/>
</dbReference>
<dbReference type="InterPro" id="IPR005119">
    <property type="entry name" value="LysR_subst-bd"/>
</dbReference>
<dbReference type="OrthoDB" id="9178040at2"/>
<keyword evidence="4" id="KW-0804">Transcription</keyword>
<dbReference type="PROSITE" id="PS50931">
    <property type="entry name" value="HTH_LYSR"/>
    <property type="match status" value="1"/>
</dbReference>
<evidence type="ECO:0000256" key="3">
    <source>
        <dbReference type="ARBA" id="ARBA00023125"/>
    </source>
</evidence>
<dbReference type="AlphaFoldDB" id="A0A323V9Z4"/>
<dbReference type="PANTHER" id="PTHR30537:SF5">
    <property type="entry name" value="HTH-TYPE TRANSCRIPTIONAL ACTIVATOR TTDR-RELATED"/>
    <property type="match status" value="1"/>
</dbReference>
<dbReference type="InterPro" id="IPR058163">
    <property type="entry name" value="LysR-type_TF_proteobact-type"/>
</dbReference>
<dbReference type="GO" id="GO:0003700">
    <property type="term" value="F:DNA-binding transcription factor activity"/>
    <property type="evidence" value="ECO:0007669"/>
    <property type="project" value="InterPro"/>
</dbReference>
<keyword evidence="7" id="KW-1185">Reference proteome</keyword>
<sequence>MAWLSSWESFIRVVECGSMAAAARLLGCTRAQISKQVGELERVFGARLIERNSRKLHLTPAGEIFLQHARRALEEVQRTELAVRNLGDAPRGTLRISAAVGFGRRYIAPLLPDIVARHPELECELILNDDLVDLSEDNIDLALRMTKAPPEDAIARKLCDLERVICGAPAYVARQGLPLTPQDLLHHQCFSYLTRDQGIWRLRSRDGQETDIPVRARFQHNNSDCILEAVLQGHGLAILPTYVCGEALADGRLLTVLDDYTLDSVFGRHLYACYTPSRVRLPKVRVFLEALENLFQPMPPWSVLHESG</sequence>
<proteinExistence type="inferred from homology"/>
<dbReference type="Gene3D" id="1.10.10.10">
    <property type="entry name" value="Winged helix-like DNA-binding domain superfamily/Winged helix DNA-binding domain"/>
    <property type="match status" value="1"/>
</dbReference>
<dbReference type="SUPFAM" id="SSF46785">
    <property type="entry name" value="Winged helix' DNA-binding domain"/>
    <property type="match status" value="1"/>
</dbReference>